<name>A0A099WDV6_9LIST</name>
<gene>
    <name evidence="1" type="ORF">EP57_05095</name>
    <name evidence="2" type="ORF">HCB06_06185</name>
    <name evidence="4" type="ORF">HCB25_11965</name>
    <name evidence="3" type="ORF">HCB27_02170</name>
</gene>
<sequence length="94" mass="10644">MTQIKVTREKMMHHAAELGDSVSGMTHHTKKNTAMSYTQCNSMTNCQKALLDLVNYVDLFGKVVQEDAIRIKQIGEAYAAKDREVGQKMQLEVR</sequence>
<evidence type="ECO:0000313" key="2">
    <source>
        <dbReference type="EMBL" id="MBC2116207.1"/>
    </source>
</evidence>
<dbReference type="STRING" id="1552123.EP57_05095"/>
<dbReference type="Pfam" id="PF11328">
    <property type="entry name" value="DUF3130"/>
    <property type="match status" value="1"/>
</dbReference>
<evidence type="ECO:0000313" key="6">
    <source>
        <dbReference type="Proteomes" id="UP000529446"/>
    </source>
</evidence>
<evidence type="ECO:0000313" key="4">
    <source>
        <dbReference type="EMBL" id="MBC2244788.1"/>
    </source>
</evidence>
<evidence type="ECO:0000313" key="1">
    <source>
        <dbReference type="EMBL" id="KGL42836.1"/>
    </source>
</evidence>
<dbReference type="Proteomes" id="UP000550367">
    <property type="component" value="Unassembled WGS sequence"/>
</dbReference>
<dbReference type="OrthoDB" id="2361517at2"/>
<dbReference type="EMBL" id="JAARYY010000006">
    <property type="protein sequence ID" value="MBC2244788.1"/>
    <property type="molecule type" value="Genomic_DNA"/>
</dbReference>
<evidence type="ECO:0000313" key="7">
    <source>
        <dbReference type="Proteomes" id="UP000541735"/>
    </source>
</evidence>
<dbReference type="NCBIfam" id="TIGR04197">
    <property type="entry name" value="T7SS_SACOL2603"/>
    <property type="match status" value="1"/>
</dbReference>
<dbReference type="Proteomes" id="UP000529446">
    <property type="component" value="Unassembled WGS sequence"/>
</dbReference>
<evidence type="ECO:0000313" key="3">
    <source>
        <dbReference type="EMBL" id="MBC2175407.1"/>
    </source>
</evidence>
<dbReference type="InterPro" id="IPR021477">
    <property type="entry name" value="TVIIS_effector_SACOL2603_fam"/>
</dbReference>
<dbReference type="AlphaFoldDB" id="A0A099WDV6"/>
<dbReference type="GeneID" id="58716774"/>
<evidence type="ECO:0000313" key="8">
    <source>
        <dbReference type="Proteomes" id="UP000550367"/>
    </source>
</evidence>
<proteinExistence type="predicted"/>
<reference evidence="6 7" key="2">
    <citation type="submission" date="2020-03" db="EMBL/GenBank/DDBJ databases">
        <title>Soil Listeria distribution.</title>
        <authorList>
            <person name="Liao J."/>
            <person name="Wiedmann M."/>
        </authorList>
    </citation>
    <scope>NUCLEOTIDE SEQUENCE [LARGE SCALE GENOMIC DNA]</scope>
    <source>
        <strain evidence="4 8">FSL L7-0153</strain>
        <strain evidence="3 7">FSL L7-0259</strain>
        <strain evidence="2 6">FSL L7-0360</strain>
    </source>
</reference>
<evidence type="ECO:0000313" key="5">
    <source>
        <dbReference type="Proteomes" id="UP000029844"/>
    </source>
</evidence>
<dbReference type="RefSeq" id="WP_036085098.1">
    <property type="nucleotide sequence ID" value="NZ_CBCSHQ010000001.1"/>
</dbReference>
<reference evidence="1 5" key="1">
    <citation type="submission" date="2014-05" db="EMBL/GenBank/DDBJ databases">
        <title>Novel Listeriaceae from food processing environments.</title>
        <authorList>
            <person name="den Bakker H.C."/>
        </authorList>
    </citation>
    <scope>NUCLEOTIDE SEQUENCE [LARGE SCALE GENOMIC DNA]</scope>
    <source>
        <strain evidence="1 5">FSL A5-0281</strain>
    </source>
</reference>
<dbReference type="Proteomes" id="UP000029844">
    <property type="component" value="Unassembled WGS sequence"/>
</dbReference>
<dbReference type="EMBL" id="JAARYD010000001">
    <property type="protein sequence ID" value="MBC2175407.1"/>
    <property type="molecule type" value="Genomic_DNA"/>
</dbReference>
<protein>
    <submittedName>
        <fullName evidence="2">DUF3130 family protein</fullName>
    </submittedName>
</protein>
<dbReference type="EMBL" id="JAARXI010000003">
    <property type="protein sequence ID" value="MBC2116207.1"/>
    <property type="molecule type" value="Genomic_DNA"/>
</dbReference>
<dbReference type="Proteomes" id="UP000541735">
    <property type="component" value="Unassembled WGS sequence"/>
</dbReference>
<keyword evidence="5" id="KW-1185">Reference proteome</keyword>
<dbReference type="EMBL" id="JNFA01000011">
    <property type="protein sequence ID" value="KGL42836.1"/>
    <property type="molecule type" value="Genomic_DNA"/>
</dbReference>
<organism evidence="1 5">
    <name type="scientific">Listeria booriae</name>
    <dbReference type="NCBI Taxonomy" id="1552123"/>
    <lineage>
        <taxon>Bacteria</taxon>
        <taxon>Bacillati</taxon>
        <taxon>Bacillota</taxon>
        <taxon>Bacilli</taxon>
        <taxon>Bacillales</taxon>
        <taxon>Listeriaceae</taxon>
        <taxon>Listeria</taxon>
    </lineage>
</organism>
<comment type="caution">
    <text evidence="1">The sequence shown here is derived from an EMBL/GenBank/DDBJ whole genome shotgun (WGS) entry which is preliminary data.</text>
</comment>
<accession>A0A099WDV6</accession>